<comment type="similarity">
    <text evidence="2">Belongs to the nicotinamide ribonucleoside (NR) uptake permease (TC 4.B.1) family.</text>
</comment>
<proteinExistence type="inferred from homology"/>
<evidence type="ECO:0000256" key="1">
    <source>
        <dbReference type="ARBA" id="ARBA00004651"/>
    </source>
</evidence>
<feature type="transmembrane region" description="Helical" evidence="8">
    <location>
        <begin position="155"/>
        <end position="173"/>
    </location>
</feature>
<feature type="transmembrane region" description="Helical" evidence="8">
    <location>
        <begin position="206"/>
        <end position="225"/>
    </location>
</feature>
<feature type="transmembrane region" description="Helical" evidence="8">
    <location>
        <begin position="47"/>
        <end position="63"/>
    </location>
</feature>
<keyword evidence="7 8" id="KW-0472">Membrane</keyword>
<keyword evidence="3" id="KW-0813">Transport</keyword>
<dbReference type="Pfam" id="PF04973">
    <property type="entry name" value="NMN_transporter"/>
    <property type="match status" value="1"/>
</dbReference>
<feature type="transmembrane region" description="Helical" evidence="8">
    <location>
        <begin position="69"/>
        <end position="86"/>
    </location>
</feature>
<dbReference type="PANTHER" id="PTHR36122">
    <property type="entry name" value="NICOTINAMIDE RIBOSIDE TRANSPORTER PNUC"/>
    <property type="match status" value="1"/>
</dbReference>
<reference evidence="9" key="2">
    <citation type="journal article" date="2021" name="PeerJ">
        <title>Extensive microbial diversity within the chicken gut microbiome revealed by metagenomics and culture.</title>
        <authorList>
            <person name="Gilroy R."/>
            <person name="Ravi A."/>
            <person name="Getino M."/>
            <person name="Pursley I."/>
            <person name="Horton D.L."/>
            <person name="Alikhan N.F."/>
            <person name="Baker D."/>
            <person name="Gharbi K."/>
            <person name="Hall N."/>
            <person name="Watson M."/>
            <person name="Adriaenssens E.M."/>
            <person name="Foster-Nyarko E."/>
            <person name="Jarju S."/>
            <person name="Secka A."/>
            <person name="Antonio M."/>
            <person name="Oren A."/>
            <person name="Chaudhuri R.R."/>
            <person name="La Ragione R."/>
            <person name="Hildebrand F."/>
            <person name="Pallen M.J."/>
        </authorList>
    </citation>
    <scope>NUCLEOTIDE SEQUENCE</scope>
    <source>
        <strain evidence="9">ChiGjej1B1-1684</strain>
    </source>
</reference>
<comment type="caution">
    <text evidence="9">The sequence shown here is derived from an EMBL/GenBank/DDBJ whole genome shotgun (WGS) entry which is preliminary data.</text>
</comment>
<evidence type="ECO:0000256" key="6">
    <source>
        <dbReference type="ARBA" id="ARBA00022989"/>
    </source>
</evidence>
<keyword evidence="5 8" id="KW-0812">Transmembrane</keyword>
<protein>
    <submittedName>
        <fullName evidence="9">Nicotinamide mononucleotide transporter</fullName>
    </submittedName>
</protein>
<evidence type="ECO:0000256" key="4">
    <source>
        <dbReference type="ARBA" id="ARBA00022475"/>
    </source>
</evidence>
<evidence type="ECO:0000256" key="5">
    <source>
        <dbReference type="ARBA" id="ARBA00022692"/>
    </source>
</evidence>
<comment type="subcellular location">
    <subcellularLocation>
        <location evidence="1">Cell membrane</location>
        <topology evidence="1">Multi-pass membrane protein</topology>
    </subcellularLocation>
</comment>
<organism evidence="9 10">
    <name type="scientific">Candidatus Limousia pullorum</name>
    <dbReference type="NCBI Taxonomy" id="2840860"/>
    <lineage>
        <taxon>Bacteria</taxon>
        <taxon>Bacillati</taxon>
        <taxon>Bacillota</taxon>
        <taxon>Clostridia</taxon>
        <taxon>Eubacteriales</taxon>
        <taxon>Oscillospiraceae</taxon>
        <taxon>Oscillospiraceae incertae sedis</taxon>
        <taxon>Candidatus Limousia</taxon>
    </lineage>
</organism>
<dbReference type="InterPro" id="IPR006419">
    <property type="entry name" value="NMN_transpt_PnuC"/>
</dbReference>
<evidence type="ECO:0000256" key="2">
    <source>
        <dbReference type="ARBA" id="ARBA00006669"/>
    </source>
</evidence>
<evidence type="ECO:0000313" key="10">
    <source>
        <dbReference type="Proteomes" id="UP000824118"/>
    </source>
</evidence>
<name>A0A9D1LXL5_9FIRM</name>
<dbReference type="GO" id="GO:0005886">
    <property type="term" value="C:plasma membrane"/>
    <property type="evidence" value="ECO:0007669"/>
    <property type="project" value="UniProtKB-SubCell"/>
</dbReference>
<feature type="transmembrane region" description="Helical" evidence="8">
    <location>
        <begin position="231"/>
        <end position="249"/>
    </location>
</feature>
<feature type="transmembrane region" description="Helical" evidence="8">
    <location>
        <begin position="116"/>
        <end position="134"/>
    </location>
</feature>
<feature type="transmembrane region" description="Helical" evidence="8">
    <location>
        <begin position="93"/>
        <end position="110"/>
    </location>
</feature>
<accession>A0A9D1LXL5</accession>
<evidence type="ECO:0000313" key="9">
    <source>
        <dbReference type="EMBL" id="HIU49854.1"/>
    </source>
</evidence>
<keyword evidence="4" id="KW-1003">Cell membrane</keyword>
<gene>
    <name evidence="9" type="ORF">IAD22_02405</name>
</gene>
<evidence type="ECO:0000256" key="7">
    <source>
        <dbReference type="ARBA" id="ARBA00023136"/>
    </source>
</evidence>
<dbReference type="EMBL" id="DVNG01000033">
    <property type="protein sequence ID" value="HIU49854.1"/>
    <property type="molecule type" value="Genomic_DNA"/>
</dbReference>
<evidence type="ECO:0000256" key="3">
    <source>
        <dbReference type="ARBA" id="ARBA00022448"/>
    </source>
</evidence>
<dbReference type="AlphaFoldDB" id="A0A9D1LXL5"/>
<reference evidence="9" key="1">
    <citation type="submission" date="2020-10" db="EMBL/GenBank/DDBJ databases">
        <authorList>
            <person name="Gilroy R."/>
        </authorList>
    </citation>
    <scope>NUCLEOTIDE SEQUENCE</scope>
    <source>
        <strain evidence="9">ChiGjej1B1-1684</strain>
    </source>
</reference>
<dbReference type="GO" id="GO:0034257">
    <property type="term" value="F:nicotinamide riboside transmembrane transporter activity"/>
    <property type="evidence" value="ECO:0007669"/>
    <property type="project" value="InterPro"/>
</dbReference>
<sequence length="283" mass="32559">MVQDNIYIILWTRKSLYGIIYGGKYVKRRCIVRQFFKTELNNWKIPEIIWLCSSVFIIISLSIYWNDSIIGIIAAVSGVVYVILTGKGRPSGYIFGVVNVLLYAYISLSARYYGEVMLNIIYYLPMNFVGWFVWRKNMDDATGEVKKKRLSQRSALLIFGGTLVAIFLYGEVLKYLGGNMAYMDSMSTVISVVAQILCVKRYIEQWILWIVVDIVTVVMWIFAFFNGGESVATLIMWSLYTVNGFIIYFRWNKDLNRQSADLEFAAVPISEGKLSYYDSGNIK</sequence>
<dbReference type="Proteomes" id="UP000824118">
    <property type="component" value="Unassembled WGS sequence"/>
</dbReference>
<evidence type="ECO:0000256" key="8">
    <source>
        <dbReference type="SAM" id="Phobius"/>
    </source>
</evidence>
<dbReference type="NCBIfam" id="TIGR01528">
    <property type="entry name" value="NMN_trans_PnuC"/>
    <property type="match status" value="1"/>
</dbReference>
<feature type="transmembrane region" description="Helical" evidence="8">
    <location>
        <begin position="179"/>
        <end position="199"/>
    </location>
</feature>
<keyword evidence="6 8" id="KW-1133">Transmembrane helix</keyword>
<dbReference type="PANTHER" id="PTHR36122:SF2">
    <property type="entry name" value="NICOTINAMIDE RIBOSIDE TRANSPORTER PNUC"/>
    <property type="match status" value="1"/>
</dbReference>